<accession>A0ACB8BVF3</accession>
<protein>
    <submittedName>
        <fullName evidence="1">Uncharacterized protein</fullName>
    </submittedName>
</protein>
<evidence type="ECO:0000313" key="1">
    <source>
        <dbReference type="EMBL" id="KAH7929931.1"/>
    </source>
</evidence>
<reference evidence="1" key="1">
    <citation type="journal article" date="2021" name="New Phytol.">
        <title>Evolutionary innovations through gain and loss of genes in the ectomycorrhizal Boletales.</title>
        <authorList>
            <person name="Wu G."/>
            <person name="Miyauchi S."/>
            <person name="Morin E."/>
            <person name="Kuo A."/>
            <person name="Drula E."/>
            <person name="Varga T."/>
            <person name="Kohler A."/>
            <person name="Feng B."/>
            <person name="Cao Y."/>
            <person name="Lipzen A."/>
            <person name="Daum C."/>
            <person name="Hundley H."/>
            <person name="Pangilinan J."/>
            <person name="Johnson J."/>
            <person name="Barry K."/>
            <person name="LaButti K."/>
            <person name="Ng V."/>
            <person name="Ahrendt S."/>
            <person name="Min B."/>
            <person name="Choi I.G."/>
            <person name="Park H."/>
            <person name="Plett J.M."/>
            <person name="Magnuson J."/>
            <person name="Spatafora J.W."/>
            <person name="Nagy L.G."/>
            <person name="Henrissat B."/>
            <person name="Grigoriev I.V."/>
            <person name="Yang Z.L."/>
            <person name="Xu J."/>
            <person name="Martin F.M."/>
        </authorList>
    </citation>
    <scope>NUCLEOTIDE SEQUENCE</scope>
    <source>
        <strain evidence="1">KUC20120723A-06</strain>
    </source>
</reference>
<organism evidence="1 2">
    <name type="scientific">Leucogyrophana mollusca</name>
    <dbReference type="NCBI Taxonomy" id="85980"/>
    <lineage>
        <taxon>Eukaryota</taxon>
        <taxon>Fungi</taxon>
        <taxon>Dikarya</taxon>
        <taxon>Basidiomycota</taxon>
        <taxon>Agaricomycotina</taxon>
        <taxon>Agaricomycetes</taxon>
        <taxon>Agaricomycetidae</taxon>
        <taxon>Boletales</taxon>
        <taxon>Boletales incertae sedis</taxon>
        <taxon>Leucogyrophana</taxon>
    </lineage>
</organism>
<evidence type="ECO:0000313" key="2">
    <source>
        <dbReference type="Proteomes" id="UP000790709"/>
    </source>
</evidence>
<dbReference type="Proteomes" id="UP000790709">
    <property type="component" value="Unassembled WGS sequence"/>
</dbReference>
<keyword evidence="2" id="KW-1185">Reference proteome</keyword>
<gene>
    <name evidence="1" type="ORF">BV22DRAFT_92336</name>
</gene>
<proteinExistence type="predicted"/>
<dbReference type="EMBL" id="MU266336">
    <property type="protein sequence ID" value="KAH7929931.1"/>
    <property type="molecule type" value="Genomic_DNA"/>
</dbReference>
<sequence length="328" mass="34302">MDVIDDGLLGPLDIPLLHSLDCIVDEPLGLLVPPLLPPTGDINGPPCPLPSMYTSQDVPQTGTLSAVPSRLETMSSLSSPSISSHAMTSTSSSSTGTPSTTFTSSIVPPKTSPGSLSLTSGVQTSFSEETTTAENTPAMIVLPTLNQASSTITATALPVTALPVTALAATALSTAVLPASPTTSVSPSSRSAPSTRNIVIVITSVAGLFLIAVLIFYALRRRPKKSKYEAVTIVPYAFAQPSAQVHSVKQGLHMGTSPLVDSHSDVYSLSSQTFLTSGNEWEASDESTGTLTRLGSSARERLLRKIYSLVRREVAKNKHSVRSNSIAE</sequence>
<name>A0ACB8BVF3_9AGAM</name>
<comment type="caution">
    <text evidence="1">The sequence shown here is derived from an EMBL/GenBank/DDBJ whole genome shotgun (WGS) entry which is preliminary data.</text>
</comment>